<dbReference type="PROSITE" id="PS00868">
    <property type="entry name" value="CYS_MET_METAB_PP"/>
    <property type="match status" value="1"/>
</dbReference>
<evidence type="ECO:0000256" key="3">
    <source>
        <dbReference type="RuleBase" id="RU362118"/>
    </source>
</evidence>
<dbReference type="eggNOG" id="COG0626">
    <property type="taxonomic scope" value="Bacteria"/>
</dbReference>
<dbReference type="PIRSF" id="PIRSF001434">
    <property type="entry name" value="CGS"/>
    <property type="match status" value="1"/>
</dbReference>
<comment type="cofactor">
    <cofactor evidence="1 3">
        <name>pyridoxal 5'-phosphate</name>
        <dbReference type="ChEBI" id="CHEBI:597326"/>
    </cofactor>
</comment>
<dbReference type="InterPro" id="IPR015422">
    <property type="entry name" value="PyrdxlP-dep_Trfase_small"/>
</dbReference>
<proteinExistence type="inferred from homology"/>
<dbReference type="PANTHER" id="PTHR11808">
    <property type="entry name" value="TRANS-SULFURATION ENZYME FAMILY MEMBER"/>
    <property type="match status" value="1"/>
</dbReference>
<dbReference type="SUPFAM" id="SSF53383">
    <property type="entry name" value="PLP-dependent transferases"/>
    <property type="match status" value="1"/>
</dbReference>
<dbReference type="CDD" id="cd00614">
    <property type="entry name" value="CGS_like"/>
    <property type="match status" value="1"/>
</dbReference>
<dbReference type="AlphaFoldDB" id="A0A090Q3B4"/>
<accession>A0A090Q3B4</accession>
<evidence type="ECO:0000313" key="5">
    <source>
        <dbReference type="Proteomes" id="UP000029221"/>
    </source>
</evidence>
<dbReference type="GO" id="GO:0009086">
    <property type="term" value="P:methionine biosynthetic process"/>
    <property type="evidence" value="ECO:0007669"/>
    <property type="project" value="UniProtKB-ARBA"/>
</dbReference>
<keyword evidence="5" id="KW-1185">Reference proteome</keyword>
<dbReference type="GO" id="GO:0005737">
    <property type="term" value="C:cytoplasm"/>
    <property type="evidence" value="ECO:0007669"/>
    <property type="project" value="TreeGrafter"/>
</dbReference>
<evidence type="ECO:0000256" key="2">
    <source>
        <dbReference type="ARBA" id="ARBA00022898"/>
    </source>
</evidence>
<dbReference type="InterPro" id="IPR015421">
    <property type="entry name" value="PyrdxlP-dep_Trfase_major"/>
</dbReference>
<dbReference type="Gene3D" id="3.40.640.10">
    <property type="entry name" value="Type I PLP-dependent aspartate aminotransferase-like (Major domain)"/>
    <property type="match status" value="1"/>
</dbReference>
<evidence type="ECO:0000256" key="1">
    <source>
        <dbReference type="ARBA" id="ARBA00001933"/>
    </source>
</evidence>
<evidence type="ECO:0000313" key="4">
    <source>
        <dbReference type="EMBL" id="GAK96702.1"/>
    </source>
</evidence>
<dbReference type="FunFam" id="3.40.640.10:FF:000046">
    <property type="entry name" value="Cystathionine gamma-lyase"/>
    <property type="match status" value="1"/>
</dbReference>
<dbReference type="STRING" id="319236.BST91_02825"/>
<dbReference type="InterPro" id="IPR015424">
    <property type="entry name" value="PyrdxlP-dep_Trfase"/>
</dbReference>
<comment type="similarity">
    <text evidence="3">Belongs to the trans-sulfuration enzymes family.</text>
</comment>
<dbReference type="GO" id="GO:0030170">
    <property type="term" value="F:pyridoxal phosphate binding"/>
    <property type="evidence" value="ECO:0007669"/>
    <property type="project" value="InterPro"/>
</dbReference>
<dbReference type="FunFam" id="3.90.1150.10:FF:000033">
    <property type="entry name" value="Cystathionine gamma-synthase"/>
    <property type="match status" value="1"/>
</dbReference>
<sequence>MKKNINYLCVHSGQLRDDKYGGATAPLYLSTAYDYRNPGTNLYPRYMNTPNQVALGEKMAALENTEAGLILASGMAAISAVFMSFLKTGDHIILQRAIYGGTAHFAAAEFKNTGIEFTMVERINEENLQKALRPNTKMIYVETPSNPLLELVDLEVVSAFAKANKLKSVIDNTFASPVNQTPADFGIDIIIHSATKYLGGHSDITAGTVSGSQQDIDRVWNTAKNYGGSISDQTAWMLDRSIKTLGLRVKKQSKNAKKLAKFLELHPLIRKVNYPGLPSHPDYEIATNQMKGYGGMLSFELKSSVKTDKFLEALNLIQPALSLAGVESTILAPSLTSHSLLTPEQRAEQGISDDLLRLSVGIEEVDLLINDIEQAMEKSTK</sequence>
<gene>
    <name evidence="4" type="ORF">JCM19294_1011</name>
</gene>
<dbReference type="Proteomes" id="UP000029221">
    <property type="component" value="Unassembled WGS sequence"/>
</dbReference>
<comment type="caution">
    <text evidence="4">The sequence shown here is derived from an EMBL/GenBank/DDBJ whole genome shotgun (WGS) entry which is preliminary data.</text>
</comment>
<dbReference type="GO" id="GO:0019346">
    <property type="term" value="P:transsulfuration"/>
    <property type="evidence" value="ECO:0007669"/>
    <property type="project" value="InterPro"/>
</dbReference>
<dbReference type="OrthoDB" id="9803729at2"/>
<dbReference type="InterPro" id="IPR054542">
    <property type="entry name" value="Cys_met_metab_PP"/>
</dbReference>
<reference evidence="4" key="1">
    <citation type="journal article" date="2014" name="Genome Announc.">
        <title>Draft Genome Sequences of Marine Flavobacterium Nonlabens Strains NR17, NR24, NR27, NR32, NR33, and Ara13.</title>
        <authorList>
            <person name="Nakanishi M."/>
            <person name="Meirelles P."/>
            <person name="Suzuki R."/>
            <person name="Takatani N."/>
            <person name="Mino S."/>
            <person name="Suda W."/>
            <person name="Oshima K."/>
            <person name="Hattori M."/>
            <person name="Ohkuma M."/>
            <person name="Hosokawa M."/>
            <person name="Miyashita K."/>
            <person name="Thompson F.L."/>
            <person name="Niwa A."/>
            <person name="Sawabe T."/>
            <person name="Sawabe T."/>
        </authorList>
    </citation>
    <scope>NUCLEOTIDE SEQUENCE [LARGE SCALE GENOMIC DNA]</scope>
    <source>
        <strain evidence="4">JCM 19294</strain>
    </source>
</reference>
<dbReference type="RefSeq" id="WP_042278473.1">
    <property type="nucleotide sequence ID" value="NZ_BBML01000003.1"/>
</dbReference>
<dbReference type="GO" id="GO:0016846">
    <property type="term" value="F:carbon-sulfur lyase activity"/>
    <property type="evidence" value="ECO:0007669"/>
    <property type="project" value="TreeGrafter"/>
</dbReference>
<dbReference type="Gene3D" id="3.90.1150.10">
    <property type="entry name" value="Aspartate Aminotransferase, domain 1"/>
    <property type="match status" value="1"/>
</dbReference>
<organism evidence="4 5">
    <name type="scientific">Nonlabens tegetincola</name>
    <dbReference type="NCBI Taxonomy" id="323273"/>
    <lineage>
        <taxon>Bacteria</taxon>
        <taxon>Pseudomonadati</taxon>
        <taxon>Bacteroidota</taxon>
        <taxon>Flavobacteriia</taxon>
        <taxon>Flavobacteriales</taxon>
        <taxon>Flavobacteriaceae</taxon>
        <taxon>Nonlabens</taxon>
    </lineage>
</organism>
<protein>
    <submittedName>
        <fullName evidence="4">Cystathionine gamma-lyase</fullName>
        <ecNumber evidence="4">4.4.1.1</ecNumber>
    </submittedName>
</protein>
<keyword evidence="2 3" id="KW-0663">Pyridoxal phosphate</keyword>
<keyword evidence="4" id="KW-0456">Lyase</keyword>
<dbReference type="Pfam" id="PF01053">
    <property type="entry name" value="Cys_Met_Meta_PP"/>
    <property type="match status" value="1"/>
</dbReference>
<dbReference type="EC" id="4.4.1.1" evidence="4"/>
<dbReference type="EMBL" id="BBML01000003">
    <property type="protein sequence ID" value="GAK96702.1"/>
    <property type="molecule type" value="Genomic_DNA"/>
</dbReference>
<dbReference type="PANTHER" id="PTHR11808:SF80">
    <property type="entry name" value="CYSTATHIONINE GAMMA-LYASE"/>
    <property type="match status" value="1"/>
</dbReference>
<accession>A0A2S7TCL4</accession>
<name>A0A090Q3B4_9FLAO</name>
<dbReference type="InterPro" id="IPR000277">
    <property type="entry name" value="Cys/Met-Metab_PyrdxlP-dep_enz"/>
</dbReference>